<dbReference type="GO" id="GO:0003676">
    <property type="term" value="F:nucleic acid binding"/>
    <property type="evidence" value="ECO:0007669"/>
    <property type="project" value="InterPro"/>
</dbReference>
<dbReference type="PANTHER" id="PTHR46060:SF1">
    <property type="entry name" value="MARINER MOS1 TRANSPOSASE-LIKE PROTEIN"/>
    <property type="match status" value="1"/>
</dbReference>
<feature type="domain" description="Mos1 transposase HTH" evidence="1">
    <location>
        <begin position="11"/>
        <end position="52"/>
    </location>
</feature>
<dbReference type="Gene3D" id="1.10.10.1450">
    <property type="match status" value="1"/>
</dbReference>
<evidence type="ECO:0000313" key="2">
    <source>
        <dbReference type="EMBL" id="QXJ78548.1"/>
    </source>
</evidence>
<dbReference type="Gene3D" id="3.30.420.10">
    <property type="entry name" value="Ribonuclease H-like superfamily/Ribonuclease H"/>
    <property type="match status" value="1"/>
</dbReference>
<name>A0A8F5DNK3_9HEMI</name>
<dbReference type="PANTHER" id="PTHR46060">
    <property type="entry name" value="MARINER MOS1 TRANSPOSASE-LIKE PROTEIN"/>
    <property type="match status" value="1"/>
</dbReference>
<reference evidence="2" key="1">
    <citation type="submission" date="2021-06" db="EMBL/GenBank/DDBJ databases">
        <title>Characterization of Mariner transposons in Rhus gall aphids (Hemiptera: Aphididae: Eriosomatinae).</title>
        <authorList>
            <person name="Ahmad A."/>
            <person name="Ren Z."/>
        </authorList>
    </citation>
    <scope>NUCLEOTIDE SEQUENCE</scope>
</reference>
<dbReference type="InterPro" id="IPR001888">
    <property type="entry name" value="Transposase_1"/>
</dbReference>
<organism evidence="2">
    <name type="scientific">Kaburagia rhusicola</name>
    <dbReference type="NCBI Taxonomy" id="384835"/>
    <lineage>
        <taxon>Eukaryota</taxon>
        <taxon>Metazoa</taxon>
        <taxon>Ecdysozoa</taxon>
        <taxon>Arthropoda</taxon>
        <taxon>Hexapoda</taxon>
        <taxon>Insecta</taxon>
        <taxon>Pterygota</taxon>
        <taxon>Neoptera</taxon>
        <taxon>Paraneoptera</taxon>
        <taxon>Hemiptera</taxon>
        <taxon>Sternorrhyncha</taxon>
        <taxon>Aphidomorpha</taxon>
        <taxon>Aphidoidea</taxon>
        <taxon>Aphididae</taxon>
        <taxon>Eriosomatinae</taxon>
        <taxon>Fordini</taxon>
        <taxon>Kaburagia</taxon>
    </lineage>
</organism>
<dbReference type="InterPro" id="IPR052709">
    <property type="entry name" value="Transposase-MT_Hybrid"/>
</dbReference>
<dbReference type="Pfam" id="PF17906">
    <property type="entry name" value="HTH_48"/>
    <property type="match status" value="1"/>
</dbReference>
<dbReference type="EMBL" id="MZ488985">
    <property type="protein sequence ID" value="QXJ78548.1"/>
    <property type="molecule type" value="Genomic_DNA"/>
</dbReference>
<protein>
    <submittedName>
        <fullName evidence="2">Putative DD34D transposase</fullName>
    </submittedName>
</protein>
<dbReference type="Pfam" id="PF01359">
    <property type="entry name" value="Transposase_1"/>
    <property type="match status" value="1"/>
</dbReference>
<dbReference type="InterPro" id="IPR041426">
    <property type="entry name" value="Mos1_HTH"/>
</dbReference>
<sequence>MQRSIEQKFAIKFCVKLGKSPVKTFRMIKTAFGDDSLSERQVFRWHKAFLEGREEGSDEVRVGRPLTTTIDKNVVRVRELLNTDRRLSVRLVSQQTLNIPKSTIHEIVMNNLQMRKVCAKLVPKVLTDDQRSHRLETCQELWSLCESDPHFLDNVITGDESWVFEYDPETKRQSAEWHTLASPRPMKARMSKSKIKTMVIVFFDIRERVQHEFVPHGTTINAKFYVEVLKRLKRRVHRVRPEITDNWKLHDDNASAHTAFLVTQFLADSKVPTIPQPPYGPDLAPLDFFLFPRLKTPMKGNHFRTVDKVKEACTRTLKDIPKEAYHDAFNAWISRWKRCIDAEGSYFETF</sequence>
<dbReference type="AlphaFoldDB" id="A0A8F5DNK3"/>
<dbReference type="InterPro" id="IPR036397">
    <property type="entry name" value="RNaseH_sf"/>
</dbReference>
<evidence type="ECO:0000259" key="1">
    <source>
        <dbReference type="Pfam" id="PF17906"/>
    </source>
</evidence>
<proteinExistence type="predicted"/>
<accession>A0A8F5DNK3</accession>